<protein>
    <submittedName>
        <fullName evidence="2">Amidohydrolase</fullName>
    </submittedName>
</protein>
<dbReference type="Proteomes" id="UP000231092">
    <property type="component" value="Unassembled WGS sequence"/>
</dbReference>
<dbReference type="Gene3D" id="3.30.70.360">
    <property type="match status" value="1"/>
</dbReference>
<dbReference type="OrthoDB" id="9781032at2"/>
<name>A0A2M8Z9E3_9FIRM</name>
<proteinExistence type="predicted"/>
<organism evidence="2 3">
    <name type="scientific">[Clostridium] celerecrescens 18A</name>
    <dbReference type="NCBI Taxonomy" id="1286362"/>
    <lineage>
        <taxon>Bacteria</taxon>
        <taxon>Bacillati</taxon>
        <taxon>Bacillota</taxon>
        <taxon>Clostridia</taxon>
        <taxon>Lachnospirales</taxon>
        <taxon>Lachnospiraceae</taxon>
        <taxon>Lacrimispora</taxon>
    </lineage>
</organism>
<gene>
    <name evidence="2" type="ORF">H171_3636</name>
</gene>
<dbReference type="GO" id="GO:0046657">
    <property type="term" value="P:folic acid catabolic process"/>
    <property type="evidence" value="ECO:0007669"/>
    <property type="project" value="TreeGrafter"/>
</dbReference>
<dbReference type="Pfam" id="PF01546">
    <property type="entry name" value="Peptidase_M20"/>
    <property type="match status" value="1"/>
</dbReference>
<dbReference type="SUPFAM" id="SSF55031">
    <property type="entry name" value="Bacterial exopeptidase dimerisation domain"/>
    <property type="match status" value="1"/>
</dbReference>
<comment type="caution">
    <text evidence="2">The sequence shown here is derived from an EMBL/GenBank/DDBJ whole genome shotgun (WGS) entry which is preliminary data.</text>
</comment>
<dbReference type="SUPFAM" id="SSF53187">
    <property type="entry name" value="Zn-dependent exopeptidases"/>
    <property type="match status" value="1"/>
</dbReference>
<dbReference type="RefSeq" id="WP_100306365.1">
    <property type="nucleotide sequence ID" value="NZ_PGET01000001.1"/>
</dbReference>
<feature type="domain" description="Peptidase M20 dimerisation" evidence="1">
    <location>
        <begin position="196"/>
        <end position="277"/>
    </location>
</feature>
<evidence type="ECO:0000259" key="1">
    <source>
        <dbReference type="Pfam" id="PF07687"/>
    </source>
</evidence>
<dbReference type="PANTHER" id="PTHR30575:SF3">
    <property type="entry name" value="PEPTIDASE M20 DIMERISATION DOMAIN-CONTAINING PROTEIN"/>
    <property type="match status" value="1"/>
</dbReference>
<accession>A0A2M8Z9E3</accession>
<dbReference type="AlphaFoldDB" id="A0A2M8Z9E3"/>
<dbReference type="InterPro" id="IPR002933">
    <property type="entry name" value="Peptidase_M20"/>
</dbReference>
<evidence type="ECO:0000313" key="3">
    <source>
        <dbReference type="Proteomes" id="UP000231092"/>
    </source>
</evidence>
<dbReference type="InterPro" id="IPR036264">
    <property type="entry name" value="Bact_exopeptidase_dim_dom"/>
</dbReference>
<dbReference type="GO" id="GO:0005737">
    <property type="term" value="C:cytoplasm"/>
    <property type="evidence" value="ECO:0007669"/>
    <property type="project" value="TreeGrafter"/>
</dbReference>
<dbReference type="InterPro" id="IPR052030">
    <property type="entry name" value="Peptidase_M20/M20A_hydrolases"/>
</dbReference>
<evidence type="ECO:0000313" key="2">
    <source>
        <dbReference type="EMBL" id="PJJ30067.1"/>
    </source>
</evidence>
<sequence>MRIKKQMLTVSLEKQKLELKELGRTLFACPEVGFKEEKTSAYLLSFFQKNGISCQGNQSLTGVRAEIGERNGSGYHIALVADMDAVYAGNGDKKQAIHSCGHSIQVADMAFSMKLIKESGLLDETGGSVTFIATPAEEFIDLDYREALVQAGKVRFYSGKQNLIADGFFDDIDCIISAHVNSEEHTLFDIGSSLTGFTKKRIIFTGQAAHSGALAHQGRNAMHGAALFMNALSFLKEQFPPEKGIHIAPIITACSGSVNTVPDQAVLETYIRANSISSLLEASLSLDSCASHCAHALNLKSSIENQTGYMPLQQSEPLLKVVYQNMLNVCPPELILKNQVSGASGDIGDLSYLIPSVQFGFSGIEGQIHSANFKIRDEENVYTNVVQVVLGTIYDLLTKKELQIKYDDYEIRKNTYLTDWLGI</sequence>
<dbReference type="Pfam" id="PF07687">
    <property type="entry name" value="M20_dimer"/>
    <property type="match status" value="1"/>
</dbReference>
<dbReference type="EMBL" id="PGET01000001">
    <property type="protein sequence ID" value="PJJ30067.1"/>
    <property type="molecule type" value="Genomic_DNA"/>
</dbReference>
<reference evidence="2 3" key="1">
    <citation type="submission" date="2017-11" db="EMBL/GenBank/DDBJ databases">
        <title>Understudied soil microbes with underappreciated capabilities: Untangling the Clostridium saccharolyticum group.</title>
        <authorList>
            <person name="Leschine S."/>
        </authorList>
    </citation>
    <scope>NUCLEOTIDE SEQUENCE [LARGE SCALE GENOMIC DNA]</scope>
    <source>
        <strain evidence="2 3">18A</strain>
    </source>
</reference>
<dbReference type="GO" id="GO:0016805">
    <property type="term" value="F:dipeptidase activity"/>
    <property type="evidence" value="ECO:0007669"/>
    <property type="project" value="TreeGrafter"/>
</dbReference>
<dbReference type="Gene3D" id="3.40.630.10">
    <property type="entry name" value="Zn peptidases"/>
    <property type="match status" value="1"/>
</dbReference>
<dbReference type="GO" id="GO:0071713">
    <property type="term" value="F:para-aminobenzoyl-glutamate hydrolase activity"/>
    <property type="evidence" value="ECO:0007669"/>
    <property type="project" value="TreeGrafter"/>
</dbReference>
<keyword evidence="2" id="KW-0378">Hydrolase</keyword>
<dbReference type="InterPro" id="IPR011650">
    <property type="entry name" value="Peptidase_M20_dimer"/>
</dbReference>
<dbReference type="PANTHER" id="PTHR30575">
    <property type="entry name" value="PEPTIDASE M20"/>
    <property type="match status" value="1"/>
</dbReference>